<feature type="domain" description="UspA" evidence="2">
    <location>
        <begin position="3"/>
        <end position="136"/>
    </location>
</feature>
<accession>A0A0B3VPZ2</accession>
<sequence length="278" mass="30221">MAYKKVLLAVNVYENADIVINSAVDFAKKNNTQVLKVVTVIDCVAPFAPSIVDFQHSIEQEAKEALDKLVTKISGIKVEHEVLVGNPAAEIVEYAEESNCDVIVLGSHATHGINLLLGSVANAVLHKAKCDVLTVRVNDDENAYSKAHSYKRLLVPTDLENDSCVVVDKAKDIAKLYSAKIDTAFVIPNDSISLMTYETDKFETKLDKFAEKNGITGEKSVMIGGISNSLLEKAAENKNDLIVVGSHRRGAIGRFFLGSTANSILHQANVDVLVVRLK</sequence>
<dbReference type="OMA" id="YSTHIYN"/>
<dbReference type="PANTHER" id="PTHR46268">
    <property type="entry name" value="STRESS RESPONSE PROTEIN NHAX"/>
    <property type="match status" value="1"/>
</dbReference>
<dbReference type="CDD" id="cd00293">
    <property type="entry name" value="USP-like"/>
    <property type="match status" value="1"/>
</dbReference>
<dbReference type="Gene3D" id="3.40.50.620">
    <property type="entry name" value="HUPs"/>
    <property type="match status" value="2"/>
</dbReference>
<dbReference type="PRINTS" id="PR01438">
    <property type="entry name" value="UNVRSLSTRESS"/>
</dbReference>
<dbReference type="SUPFAM" id="SSF52402">
    <property type="entry name" value="Adenine nucleotide alpha hydrolases-like"/>
    <property type="match status" value="2"/>
</dbReference>
<evidence type="ECO:0000259" key="2">
    <source>
        <dbReference type="Pfam" id="PF00582"/>
    </source>
</evidence>
<dbReference type="Pfam" id="PF00582">
    <property type="entry name" value="Usp"/>
    <property type="match status" value="2"/>
</dbReference>
<protein>
    <submittedName>
        <fullName evidence="4">Universal stress protein</fullName>
    </submittedName>
</protein>
<feature type="domain" description="UspA" evidence="2">
    <location>
        <begin position="150"/>
        <end position="276"/>
    </location>
</feature>
<name>A0A0B3VPZ2_FRATU</name>
<dbReference type="EMBL" id="JAAGKH010000047">
    <property type="protein sequence ID" value="NDR89263.1"/>
    <property type="molecule type" value="Genomic_DNA"/>
</dbReference>
<dbReference type="KEGG" id="ftc:DA46_537"/>
<organism evidence="4">
    <name type="scientific">Francisella tularensis subsp. holarctica</name>
    <dbReference type="NCBI Taxonomy" id="119857"/>
    <lineage>
        <taxon>Bacteria</taxon>
        <taxon>Pseudomonadati</taxon>
        <taxon>Pseudomonadota</taxon>
        <taxon>Gammaproteobacteria</taxon>
        <taxon>Thiotrichales</taxon>
        <taxon>Francisellaceae</taxon>
        <taxon>Francisella</taxon>
    </lineage>
</organism>
<evidence type="ECO:0000313" key="3">
    <source>
        <dbReference type="EMBL" id="NDR89263.1"/>
    </source>
</evidence>
<dbReference type="RefSeq" id="WP_003014151.1">
    <property type="nucleotide sequence ID" value="NZ_CP009693.1"/>
</dbReference>
<gene>
    <name evidence="4" type="ORF">FWI86_07105</name>
    <name evidence="3" type="ORF">FWJ04_06455</name>
</gene>
<dbReference type="KEGG" id="ftz:CH68_192"/>
<dbReference type="EMBL" id="JAAGJP010000048">
    <property type="protein sequence ID" value="NDS68780.1"/>
    <property type="molecule type" value="Genomic_DNA"/>
</dbReference>
<dbReference type="InterPro" id="IPR014729">
    <property type="entry name" value="Rossmann-like_a/b/a_fold"/>
</dbReference>
<reference evidence="4" key="2">
    <citation type="submission" date="2020-02" db="EMBL/GenBank/DDBJ databases">
        <title>Using affinity propagation clustering for identifying bacterial clades and subclades with whole-genome sequences of Francisella tularensis.</title>
        <authorList>
            <person name="Homeier-Bachmann T."/>
            <person name="Abdel-Glil M.Y."/>
            <person name="Hackbart A."/>
            <person name="Hotzel H."/>
            <person name="Tomaso H."/>
        </authorList>
    </citation>
    <scope>NUCLEOTIDE SEQUENCE</scope>
    <source>
        <strain evidence="4">15T0085</strain>
        <strain evidence="3">17T1429</strain>
    </source>
</reference>
<evidence type="ECO:0000313" key="4">
    <source>
        <dbReference type="EMBL" id="NDS68780.1"/>
    </source>
</evidence>
<dbReference type="InterPro" id="IPR006015">
    <property type="entry name" value="Universal_stress_UspA"/>
</dbReference>
<dbReference type="AlphaFoldDB" id="A0A0B3VPZ2"/>
<comment type="caution">
    <text evidence="4">The sequence shown here is derived from an EMBL/GenBank/DDBJ whole genome shotgun (WGS) entry which is preliminary data.</text>
</comment>
<dbReference type="PANTHER" id="PTHR46268:SF6">
    <property type="entry name" value="UNIVERSAL STRESS PROTEIN UP12"/>
    <property type="match status" value="1"/>
</dbReference>
<dbReference type="InterPro" id="IPR006016">
    <property type="entry name" value="UspA"/>
</dbReference>
<proteinExistence type="inferred from homology"/>
<dbReference type="HOGENOM" id="CLU_049301_2_1_6"/>
<reference evidence="4" key="1">
    <citation type="submission" date="2019-08" db="EMBL/GenBank/DDBJ databases">
        <authorList>
            <person name="Busch A."/>
        </authorList>
    </citation>
    <scope>NUCLEOTIDE SEQUENCE</scope>
    <source>
        <strain evidence="4">15T0085</strain>
        <strain evidence="3">17T1429</strain>
    </source>
</reference>
<dbReference type="KEGG" id="ftv:CH67_457"/>
<comment type="similarity">
    <text evidence="1">Belongs to the universal stress protein A family.</text>
</comment>
<evidence type="ECO:0000256" key="1">
    <source>
        <dbReference type="ARBA" id="ARBA00008791"/>
    </source>
</evidence>
<dbReference type="SMR" id="A0A0B3VPZ2"/>
<dbReference type="eggNOG" id="COG0589">
    <property type="taxonomic scope" value="Bacteria"/>
</dbReference>